<proteinExistence type="predicted"/>
<sequence length="1105" mass="123104">MEIFDKLFSIKRKLDSDNHGPRNRDRLHQINPEQVRLLLFKEYDWRGRKLLFDSSSIQKVPAGNNDKPNIRHTDEAPCIVEVSDGFSYVYKGPAADANVLGEMIFGAVAMNYKSVSLKIHIMDEPRSMNPEMQIKIWMKVFCTQIRESILRRVRKAQRADVQLKSKLISIRVELKRKKVLDLNVTNVTNVDIKHRRYYGEHSPHSSIGSTYDYFSMLDSWDGNSSKEEFYSFHSPLGRKLSTSSNGSWQRRTFQNMMTRFDLGNSSSNLLSIPTTVSSGTCSDSQLYSNSSTSGTSDSIASTGSAMAQRKSKLGLALLITVTDASEIDMVRRCLEHSPQLQALVCRLRLATLTAGASGGFVSTLYRAAEDAARWLSDLIYGPRLQPLWLNLVTSDARGSNKIAESLLSDLCSVLAVGDTKNTNFFISTLLTHVLTYHLGWVTTVSPYDTVDHQKTPKESSSNSRRPYNALWAQLNDLCGTIGFPLRTARTIISGTSKTQFVNRLLVVLTYFVRCGDVKRRDFQYQNVVLKENSVISVDRSQTVVSDTSAGNSLGGGLRRTTTQATRLDCEFAESLKVPSNTQNSDSSVSTLAASDVSIKRSSTLANLSQKLSNSTEFGVKDVSTTNDKPMTSQLRRNPTFIMPLKASSISSLNSSVSEESESEPKVVFVLGDNEKLVGLKNKSADGKSVKKSSKIYNEPIKVEITDKPEGCTKECEQVKSTDSPSKCCGQTLQHSKPIKHSGFKFEFDKYPQIVTNYMKSKNLEILDRHYIGKPGNLKLDNFQFDPTIVPPIQEERCETCVKCQLMESMLQTPTNASEMEYMNDMPRMTEPQYAKETVVGSELDENRELTPKTFVRRRKENTVVVNLIKTKQSDLVCDRAMPGASNDLSSSQKPDTKRVKREKENKLMEVKQVIDFPLPQLCGSCRPTYSRSGFDGSLLGGITDHYVPDLVLQGTVAKPNTWEADLRRDLDLTSFLNKSLESPLQSVAIIGDTNTWEVRVVGRECGGGGMSSLVGAMLDALPLMWRAKVPANQCLSFLEGKLREFCILSKTLADMLMTTDFIDIATLTKSLHIDVNDVPLLLAVATTHTPQVVTRYGISYSTTGP</sequence>
<evidence type="ECO:0000313" key="1">
    <source>
        <dbReference type="EMBL" id="KAJ0179746.1"/>
    </source>
</evidence>
<gene>
    <name evidence="1" type="ORF">K1T71_004337</name>
</gene>
<accession>A0ACC1D710</accession>
<reference evidence="1 2" key="1">
    <citation type="journal article" date="2021" name="Front. Genet.">
        <title>Chromosome-Level Genome Assembly Reveals Significant Gene Expansion in the Toll and IMD Signaling Pathways of Dendrolimus kikuchii.</title>
        <authorList>
            <person name="Zhou J."/>
            <person name="Wu P."/>
            <person name="Xiong Z."/>
            <person name="Liu N."/>
            <person name="Zhao N."/>
            <person name="Ji M."/>
            <person name="Qiu Y."/>
            <person name="Yang B."/>
        </authorList>
    </citation>
    <scope>NUCLEOTIDE SEQUENCE [LARGE SCALE GENOMIC DNA]</scope>
    <source>
        <strain evidence="1">Ann1</strain>
    </source>
</reference>
<dbReference type="EMBL" id="CM034393">
    <property type="protein sequence ID" value="KAJ0179746.1"/>
    <property type="molecule type" value="Genomic_DNA"/>
</dbReference>
<protein>
    <submittedName>
        <fullName evidence="1">Uncharacterized protein</fullName>
    </submittedName>
</protein>
<evidence type="ECO:0000313" key="2">
    <source>
        <dbReference type="Proteomes" id="UP000824533"/>
    </source>
</evidence>
<keyword evidence="2" id="KW-1185">Reference proteome</keyword>
<comment type="caution">
    <text evidence="1">The sequence shown here is derived from an EMBL/GenBank/DDBJ whole genome shotgun (WGS) entry which is preliminary data.</text>
</comment>
<organism evidence="1 2">
    <name type="scientific">Dendrolimus kikuchii</name>
    <dbReference type="NCBI Taxonomy" id="765133"/>
    <lineage>
        <taxon>Eukaryota</taxon>
        <taxon>Metazoa</taxon>
        <taxon>Ecdysozoa</taxon>
        <taxon>Arthropoda</taxon>
        <taxon>Hexapoda</taxon>
        <taxon>Insecta</taxon>
        <taxon>Pterygota</taxon>
        <taxon>Neoptera</taxon>
        <taxon>Endopterygota</taxon>
        <taxon>Lepidoptera</taxon>
        <taxon>Glossata</taxon>
        <taxon>Ditrysia</taxon>
        <taxon>Bombycoidea</taxon>
        <taxon>Lasiocampidae</taxon>
        <taxon>Dendrolimus</taxon>
    </lineage>
</organism>
<dbReference type="Proteomes" id="UP000824533">
    <property type="component" value="Linkage Group LG07"/>
</dbReference>
<name>A0ACC1D710_9NEOP</name>